<sequence>MKYSQQFRSEEIPHRIFSSKRNKHMQLHSLWQLIMPEQWVSEFLHLEIALLSTRGTYANYSHHTVNQPTLPHLLPHSAYTAELANL</sequence>
<reference evidence="1" key="1">
    <citation type="journal article" date="2014" name="Nat. Genet.">
        <title>Genome and transcriptome of the porcine whipworm Trichuris suis.</title>
        <authorList>
            <person name="Jex A.R."/>
            <person name="Nejsum P."/>
            <person name="Schwarz E.M."/>
            <person name="Hu L."/>
            <person name="Young N.D."/>
            <person name="Hall R.S."/>
            <person name="Korhonen P.K."/>
            <person name="Liao S."/>
            <person name="Thamsborg S."/>
            <person name="Xia J."/>
            <person name="Xu P."/>
            <person name="Wang S."/>
            <person name="Scheerlinck J.P."/>
            <person name="Hofmann A."/>
            <person name="Sternberg P.W."/>
            <person name="Wang J."/>
            <person name="Gasser R.B."/>
        </authorList>
    </citation>
    <scope>NUCLEOTIDE SEQUENCE [LARGE SCALE GENOMIC DNA]</scope>
    <source>
        <strain evidence="1">DCEP-RM93F</strain>
    </source>
</reference>
<name>A0A085N6K1_9BILA</name>
<gene>
    <name evidence="1" type="ORF">M514_22677</name>
</gene>
<dbReference type="Proteomes" id="UP000030758">
    <property type="component" value="Unassembled WGS sequence"/>
</dbReference>
<evidence type="ECO:0000313" key="1">
    <source>
        <dbReference type="EMBL" id="KFD65097.1"/>
    </source>
</evidence>
<accession>A0A085N6K1</accession>
<organism evidence="1">
    <name type="scientific">Trichuris suis</name>
    <name type="common">pig whipworm</name>
    <dbReference type="NCBI Taxonomy" id="68888"/>
    <lineage>
        <taxon>Eukaryota</taxon>
        <taxon>Metazoa</taxon>
        <taxon>Ecdysozoa</taxon>
        <taxon>Nematoda</taxon>
        <taxon>Enoplea</taxon>
        <taxon>Dorylaimia</taxon>
        <taxon>Trichinellida</taxon>
        <taxon>Trichuridae</taxon>
        <taxon>Trichuris</taxon>
    </lineage>
</organism>
<dbReference type="AlphaFoldDB" id="A0A085N6K1"/>
<proteinExistence type="predicted"/>
<dbReference type="EMBL" id="KL367544">
    <property type="protein sequence ID" value="KFD65097.1"/>
    <property type="molecule type" value="Genomic_DNA"/>
</dbReference>
<protein>
    <submittedName>
        <fullName evidence="1">Uncharacterized protein</fullName>
    </submittedName>
</protein>